<dbReference type="GO" id="GO:0016705">
    <property type="term" value="F:oxidoreductase activity, acting on paired donors, with incorporation or reduction of molecular oxygen"/>
    <property type="evidence" value="ECO:0007669"/>
    <property type="project" value="InterPro"/>
</dbReference>
<feature type="transmembrane region" description="Helical" evidence="5">
    <location>
        <begin position="31"/>
        <end position="54"/>
    </location>
</feature>
<dbReference type="PANTHER" id="PTHR24305">
    <property type="entry name" value="CYTOCHROME P450"/>
    <property type="match status" value="1"/>
</dbReference>
<comment type="cofactor">
    <cofactor evidence="4">
        <name>heme</name>
        <dbReference type="ChEBI" id="CHEBI:30413"/>
    </cofactor>
</comment>
<keyword evidence="1 4" id="KW-0349">Heme</keyword>
<dbReference type="AlphaFoldDB" id="A0AAN6PSM2"/>
<accession>A0AAN6PSM2</accession>
<proteinExistence type="predicted"/>
<reference evidence="7" key="1">
    <citation type="journal article" date="2023" name="Mol. Phylogenet. Evol.">
        <title>Genome-scale phylogeny and comparative genomics of the fungal order Sordariales.</title>
        <authorList>
            <person name="Hensen N."/>
            <person name="Bonometti L."/>
            <person name="Westerberg I."/>
            <person name="Brannstrom I.O."/>
            <person name="Guillou S."/>
            <person name="Cros-Aarteil S."/>
            <person name="Calhoun S."/>
            <person name="Haridas S."/>
            <person name="Kuo A."/>
            <person name="Mondo S."/>
            <person name="Pangilinan J."/>
            <person name="Riley R."/>
            <person name="LaButti K."/>
            <person name="Andreopoulos B."/>
            <person name="Lipzen A."/>
            <person name="Chen C."/>
            <person name="Yan M."/>
            <person name="Daum C."/>
            <person name="Ng V."/>
            <person name="Clum A."/>
            <person name="Steindorff A."/>
            <person name="Ohm R.A."/>
            <person name="Martin F."/>
            <person name="Silar P."/>
            <person name="Natvig D.O."/>
            <person name="Lalanne C."/>
            <person name="Gautier V."/>
            <person name="Ament-Velasquez S.L."/>
            <person name="Kruys A."/>
            <person name="Hutchinson M.I."/>
            <person name="Powell A.J."/>
            <person name="Barry K."/>
            <person name="Miller A.N."/>
            <person name="Grigoriev I.V."/>
            <person name="Debuchy R."/>
            <person name="Gladieux P."/>
            <person name="Hiltunen Thoren M."/>
            <person name="Johannesson H."/>
        </authorList>
    </citation>
    <scope>NUCLEOTIDE SEQUENCE [LARGE SCALE GENOMIC DNA]</scope>
    <source>
        <strain evidence="7">CBS 284.82</strain>
    </source>
</reference>
<evidence type="ECO:0000256" key="2">
    <source>
        <dbReference type="ARBA" id="ARBA00022723"/>
    </source>
</evidence>
<dbReference type="InterPro" id="IPR001128">
    <property type="entry name" value="Cyt_P450"/>
</dbReference>
<keyword evidence="5" id="KW-0472">Membrane</keyword>
<evidence type="ECO:0000313" key="6">
    <source>
        <dbReference type="EMBL" id="KAK4044564.1"/>
    </source>
</evidence>
<keyword evidence="5" id="KW-1133">Transmembrane helix</keyword>
<dbReference type="PRINTS" id="PR00385">
    <property type="entry name" value="P450"/>
</dbReference>
<evidence type="ECO:0000256" key="5">
    <source>
        <dbReference type="SAM" id="Phobius"/>
    </source>
</evidence>
<sequence>MIPYRLITAVALGGSYLLSSGRIPQWPVPSFLAAFTALLAIQVLAWVVWVVILYPKLFSPLRGLPEPSGNSWFMGQFKTVMALPTGAPMIQWINSIPNQGLIRYLGPFNQERLFITSPKALAEVLVTKNYDFIKPEQLRFTIGRILGVGVLLAEGDEHKVQRKNLLPAFAFRHIKELYPVFWAKSREGVQAMTEEIIKDAAQRNDSEKNTAVIEVGNWASRITLDIIGVAGLGRDFEAIKGPSNRLTQAYGRIFQPSRQARILQLLGMLLSPRIVSWLPVKHNEDIDVSVRMIRAECAELIKEKKQKLARKELNDVDILSLMTFLAAGHETTASAMTWATYLLAKHPDVQTRLRAEVREHLPPLSGAGADDASTVSSVDIDRMPYLNAVCNEILRYFGPVPLTLRKAACDTSIQGQFVPKGTQIMLVPWATNRSEAMWGDDALVFNPERWMQKSDTDKRAASGGATSNYAFMTFLHGPRSCIGMSFAKAEFACLLASWVGRFEMELHNKEEMDEAKVIIKGGVTARPAKGMYIKTTVLEEW</sequence>
<dbReference type="GO" id="GO:0020037">
    <property type="term" value="F:heme binding"/>
    <property type="evidence" value="ECO:0007669"/>
    <property type="project" value="InterPro"/>
</dbReference>
<dbReference type="Gene3D" id="1.10.630.10">
    <property type="entry name" value="Cytochrome P450"/>
    <property type="match status" value="1"/>
</dbReference>
<dbReference type="InterPro" id="IPR002401">
    <property type="entry name" value="Cyt_P450_E_grp-I"/>
</dbReference>
<name>A0AAN6PSM2_9PEZI</name>
<protein>
    <submittedName>
        <fullName evidence="6">Cytochrome P450</fullName>
    </submittedName>
</protein>
<evidence type="ECO:0000256" key="3">
    <source>
        <dbReference type="ARBA" id="ARBA00023004"/>
    </source>
</evidence>
<dbReference type="EMBL" id="MU854318">
    <property type="protein sequence ID" value="KAK4044564.1"/>
    <property type="molecule type" value="Genomic_DNA"/>
</dbReference>
<dbReference type="Proteomes" id="UP001303115">
    <property type="component" value="Unassembled WGS sequence"/>
</dbReference>
<keyword evidence="5" id="KW-0812">Transmembrane</keyword>
<dbReference type="FunFam" id="1.10.630.10:FF:000051">
    <property type="entry name" value="Cytochrome P450 monooxygenase (Fum15)"/>
    <property type="match status" value="1"/>
</dbReference>
<keyword evidence="3 4" id="KW-0408">Iron</keyword>
<dbReference type="PRINTS" id="PR00463">
    <property type="entry name" value="EP450I"/>
</dbReference>
<dbReference type="GO" id="GO:0005506">
    <property type="term" value="F:iron ion binding"/>
    <property type="evidence" value="ECO:0007669"/>
    <property type="project" value="InterPro"/>
</dbReference>
<keyword evidence="7" id="KW-1185">Reference proteome</keyword>
<evidence type="ECO:0000256" key="4">
    <source>
        <dbReference type="PIRSR" id="PIRSR602401-1"/>
    </source>
</evidence>
<dbReference type="CDD" id="cd11069">
    <property type="entry name" value="CYP_FUM15-like"/>
    <property type="match status" value="1"/>
</dbReference>
<comment type="caution">
    <text evidence="6">The sequence shown here is derived from an EMBL/GenBank/DDBJ whole genome shotgun (WGS) entry which is preliminary data.</text>
</comment>
<gene>
    <name evidence="6" type="ORF">C8A01DRAFT_12110</name>
</gene>
<evidence type="ECO:0000256" key="1">
    <source>
        <dbReference type="ARBA" id="ARBA00022617"/>
    </source>
</evidence>
<dbReference type="PANTHER" id="PTHR24305:SF227">
    <property type="entry name" value="P450, PUTATIVE (EUROFUNG)-RELATED"/>
    <property type="match status" value="1"/>
</dbReference>
<dbReference type="SUPFAM" id="SSF48264">
    <property type="entry name" value="Cytochrome P450"/>
    <property type="match status" value="1"/>
</dbReference>
<dbReference type="Pfam" id="PF00067">
    <property type="entry name" value="p450"/>
    <property type="match status" value="1"/>
</dbReference>
<dbReference type="InterPro" id="IPR036396">
    <property type="entry name" value="Cyt_P450_sf"/>
</dbReference>
<dbReference type="InterPro" id="IPR050121">
    <property type="entry name" value="Cytochrome_P450_monoxygenase"/>
</dbReference>
<feature type="binding site" description="axial binding residue" evidence="4">
    <location>
        <position position="481"/>
    </location>
    <ligand>
        <name>heme</name>
        <dbReference type="ChEBI" id="CHEBI:30413"/>
    </ligand>
    <ligandPart>
        <name>Fe</name>
        <dbReference type="ChEBI" id="CHEBI:18248"/>
    </ligandPart>
</feature>
<dbReference type="GO" id="GO:0004497">
    <property type="term" value="F:monooxygenase activity"/>
    <property type="evidence" value="ECO:0007669"/>
    <property type="project" value="InterPro"/>
</dbReference>
<organism evidence="6 7">
    <name type="scientific">Parachaetomium inaequale</name>
    <dbReference type="NCBI Taxonomy" id="2588326"/>
    <lineage>
        <taxon>Eukaryota</taxon>
        <taxon>Fungi</taxon>
        <taxon>Dikarya</taxon>
        <taxon>Ascomycota</taxon>
        <taxon>Pezizomycotina</taxon>
        <taxon>Sordariomycetes</taxon>
        <taxon>Sordariomycetidae</taxon>
        <taxon>Sordariales</taxon>
        <taxon>Chaetomiaceae</taxon>
        <taxon>Parachaetomium</taxon>
    </lineage>
</organism>
<keyword evidence="2 4" id="KW-0479">Metal-binding</keyword>
<evidence type="ECO:0000313" key="7">
    <source>
        <dbReference type="Proteomes" id="UP001303115"/>
    </source>
</evidence>